<dbReference type="Proteomes" id="UP001139260">
    <property type="component" value="Unassembled WGS sequence"/>
</dbReference>
<sequence>MKKNIILTIAFSTIILAACQSKQKTDSSLIQEPLKEEMSSDLNSNSIDYQIAENYFVKNNAGKLEHPKIETLEKFNSIFGMATTMGKNGKPTTIDFSKQDVIALVLPETNLETSLKIVSLERDSTAGITLKFKKIEGKKQTFTTIPNFAIIVDKTDDANVNLLQIN</sequence>
<dbReference type="PROSITE" id="PS51257">
    <property type="entry name" value="PROKAR_LIPOPROTEIN"/>
    <property type="match status" value="1"/>
</dbReference>
<dbReference type="AlphaFoldDB" id="A0A9X1XSM4"/>
<dbReference type="RefSeq" id="WP_210646912.1">
    <property type="nucleotide sequence ID" value="NZ_JALNUB010000011.1"/>
</dbReference>
<name>A0A9X1XSM4_9FLAO</name>
<gene>
    <name evidence="1" type="ORF">MW871_14265</name>
</gene>
<evidence type="ECO:0000313" key="1">
    <source>
        <dbReference type="EMBL" id="MCK8143055.1"/>
    </source>
</evidence>
<evidence type="ECO:0000313" key="2">
    <source>
        <dbReference type="Proteomes" id="UP001139260"/>
    </source>
</evidence>
<reference evidence="1" key="1">
    <citation type="submission" date="2022-04" db="EMBL/GenBank/DDBJ databases">
        <title>Flavobacterium pygoscelis sp. nov. isolated from Chinstrap chick (Pygoscelis antarcticus).</title>
        <authorList>
            <person name="Irgang R."/>
            <person name="Poblete-Morales M."/>
            <person name="Avendano-Herrera R."/>
        </authorList>
    </citation>
    <scope>NUCLEOTIDE SEQUENCE</scope>
    <source>
        <strain evidence="1">I-SCBP12n</strain>
    </source>
</reference>
<proteinExistence type="predicted"/>
<dbReference type="EMBL" id="JALNUB010000011">
    <property type="protein sequence ID" value="MCK8143055.1"/>
    <property type="molecule type" value="Genomic_DNA"/>
</dbReference>
<organism evidence="1 2">
    <name type="scientific">Flavobacterium pygoscelis</name>
    <dbReference type="NCBI Taxonomy" id="2893176"/>
    <lineage>
        <taxon>Bacteria</taxon>
        <taxon>Pseudomonadati</taxon>
        <taxon>Bacteroidota</taxon>
        <taxon>Flavobacteriia</taxon>
        <taxon>Flavobacteriales</taxon>
        <taxon>Flavobacteriaceae</taxon>
        <taxon>Flavobacterium</taxon>
    </lineage>
</organism>
<evidence type="ECO:0008006" key="3">
    <source>
        <dbReference type="Google" id="ProtNLM"/>
    </source>
</evidence>
<comment type="caution">
    <text evidence="1">The sequence shown here is derived from an EMBL/GenBank/DDBJ whole genome shotgun (WGS) entry which is preliminary data.</text>
</comment>
<protein>
    <recommendedName>
        <fullName evidence="3">Lipoprotein</fullName>
    </recommendedName>
</protein>
<accession>A0A9X1XSM4</accession>
<keyword evidence="2" id="KW-1185">Reference proteome</keyword>